<dbReference type="AlphaFoldDB" id="A0A4R2R658"/>
<dbReference type="Proteomes" id="UP000294911">
    <property type="component" value="Unassembled WGS sequence"/>
</dbReference>
<keyword evidence="6" id="KW-1185">Reference proteome</keyword>
<accession>A0A4R2R658</accession>
<organism evidence="5 6">
    <name type="scientific">Tamaricihabitans halophyticus</name>
    <dbReference type="NCBI Taxonomy" id="1262583"/>
    <lineage>
        <taxon>Bacteria</taxon>
        <taxon>Bacillati</taxon>
        <taxon>Actinomycetota</taxon>
        <taxon>Actinomycetes</taxon>
        <taxon>Pseudonocardiales</taxon>
        <taxon>Pseudonocardiaceae</taxon>
        <taxon>Tamaricihabitans</taxon>
    </lineage>
</organism>
<comment type="similarity">
    <text evidence="4">Belongs to the DegT/DnrJ/EryC1 family.</text>
</comment>
<evidence type="ECO:0000256" key="3">
    <source>
        <dbReference type="PIRSR" id="PIRSR000390-2"/>
    </source>
</evidence>
<evidence type="ECO:0000256" key="1">
    <source>
        <dbReference type="ARBA" id="ARBA00001933"/>
    </source>
</evidence>
<feature type="modified residue" description="N6-(pyridoxal phosphate)lysine" evidence="3">
    <location>
        <position position="203"/>
    </location>
</feature>
<dbReference type="InterPro" id="IPR000653">
    <property type="entry name" value="DegT/StrS_aminotransferase"/>
</dbReference>
<dbReference type="SUPFAM" id="SSF53383">
    <property type="entry name" value="PLP-dependent transferases"/>
    <property type="match status" value="1"/>
</dbReference>
<evidence type="ECO:0000256" key="4">
    <source>
        <dbReference type="RuleBase" id="RU004508"/>
    </source>
</evidence>
<comment type="cofactor">
    <cofactor evidence="1">
        <name>pyridoxal 5'-phosphate</name>
        <dbReference type="ChEBI" id="CHEBI:597326"/>
    </cofactor>
</comment>
<dbReference type="PANTHER" id="PTHR30244">
    <property type="entry name" value="TRANSAMINASE"/>
    <property type="match status" value="1"/>
</dbReference>
<dbReference type="Gene3D" id="3.40.640.10">
    <property type="entry name" value="Type I PLP-dependent aspartate aminotransferase-like (Major domain)"/>
    <property type="match status" value="1"/>
</dbReference>
<dbReference type="InterPro" id="IPR015424">
    <property type="entry name" value="PyrdxlP-dep_Trfase"/>
</dbReference>
<dbReference type="GO" id="GO:0030170">
    <property type="term" value="F:pyridoxal phosphate binding"/>
    <property type="evidence" value="ECO:0007669"/>
    <property type="project" value="TreeGrafter"/>
</dbReference>
<dbReference type="PIRSF" id="PIRSF000390">
    <property type="entry name" value="PLP_StrS"/>
    <property type="match status" value="1"/>
</dbReference>
<comment type="caution">
    <text evidence="5">The sequence shown here is derived from an EMBL/GenBank/DDBJ whole genome shotgun (WGS) entry which is preliminary data.</text>
</comment>
<dbReference type="GO" id="GO:0008483">
    <property type="term" value="F:transaminase activity"/>
    <property type="evidence" value="ECO:0007669"/>
    <property type="project" value="TreeGrafter"/>
</dbReference>
<dbReference type="Pfam" id="PF01041">
    <property type="entry name" value="DegT_DnrJ_EryC1"/>
    <property type="match status" value="1"/>
</dbReference>
<gene>
    <name evidence="5" type="ORF">EV191_1011491</name>
</gene>
<dbReference type="Gene3D" id="3.90.1150.10">
    <property type="entry name" value="Aspartate Aminotransferase, domain 1"/>
    <property type="match status" value="1"/>
</dbReference>
<reference evidence="5 6" key="1">
    <citation type="submission" date="2019-03" db="EMBL/GenBank/DDBJ databases">
        <title>Genomic Encyclopedia of Type Strains, Phase IV (KMG-IV): sequencing the most valuable type-strain genomes for metagenomic binning, comparative biology and taxonomic classification.</title>
        <authorList>
            <person name="Goeker M."/>
        </authorList>
    </citation>
    <scope>NUCLEOTIDE SEQUENCE [LARGE SCALE GENOMIC DNA]</scope>
    <source>
        <strain evidence="5 6">DSM 45765</strain>
    </source>
</reference>
<sequence length="430" mass="47634">MTSGPAKRQHRQEAEPPVTTFTVPYSGISNRLGEAEARALTEVLNQDTLAMGPVSRRFEEAFADYLGAGHVQATNSCTTALFLAAQVLDLNEGDEVITTPQTFWVTPWPLQARGVRIRFADIDPDSLNIDPGAIEALITERTRSIWVVHHGGQAVDMDPVMDIARRHGLTVLEDCAHAPGATYKGRKVGTIGDIGCFSFHSLKNMTTGEGGAFVTRHADLAEKARALGTIHTWGPMAPRSSSRIGPHPRPAYYRDAHTRSAFEYDFTGGYEIGNNYRMSEIAAALGVVQLSKLDQLNARRQEIAQTLDGGLQDIPGISVQRHRPESPHIHHLYTLFYDPAEVGAPKDAFIELMQETEGIEIVLRYFPLHLLPEFRALGHQYGECPAAERTYFDHQVQLPIYTHLTDAQIIHMIEALQRSVATLQRRGARS</sequence>
<feature type="active site" description="Proton acceptor" evidence="2">
    <location>
        <position position="203"/>
    </location>
</feature>
<dbReference type="GO" id="GO:0000271">
    <property type="term" value="P:polysaccharide biosynthetic process"/>
    <property type="evidence" value="ECO:0007669"/>
    <property type="project" value="TreeGrafter"/>
</dbReference>
<evidence type="ECO:0000256" key="2">
    <source>
        <dbReference type="PIRSR" id="PIRSR000390-1"/>
    </source>
</evidence>
<dbReference type="EMBL" id="SLXQ01000001">
    <property type="protein sequence ID" value="TCP57534.1"/>
    <property type="molecule type" value="Genomic_DNA"/>
</dbReference>
<protein>
    <submittedName>
        <fullName evidence="5">dTDP-4-amino-4,6-dideoxygalactose transaminase</fullName>
    </submittedName>
</protein>
<name>A0A4R2R658_9PSEU</name>
<keyword evidence="3 4" id="KW-0663">Pyridoxal phosphate</keyword>
<dbReference type="InterPro" id="IPR015422">
    <property type="entry name" value="PyrdxlP-dep_Trfase_small"/>
</dbReference>
<proteinExistence type="inferred from homology"/>
<dbReference type="CDD" id="cd00616">
    <property type="entry name" value="AHBA_syn"/>
    <property type="match status" value="1"/>
</dbReference>
<evidence type="ECO:0000313" key="6">
    <source>
        <dbReference type="Proteomes" id="UP000294911"/>
    </source>
</evidence>
<dbReference type="PANTHER" id="PTHR30244:SF34">
    <property type="entry name" value="DTDP-4-AMINO-4,6-DIDEOXYGALACTOSE TRANSAMINASE"/>
    <property type="match status" value="1"/>
</dbReference>
<evidence type="ECO:0000313" key="5">
    <source>
        <dbReference type="EMBL" id="TCP57534.1"/>
    </source>
</evidence>
<dbReference type="InterPro" id="IPR015421">
    <property type="entry name" value="PyrdxlP-dep_Trfase_major"/>
</dbReference>